<dbReference type="UniPathway" id="UPA00094"/>
<reference evidence="11 12" key="1">
    <citation type="submission" date="2019-02" db="EMBL/GenBank/DDBJ databases">
        <title>Genomic Encyclopedia of Type Strains, Phase IV (KMG-IV): sequencing the most valuable type-strain genomes for metagenomic binning, comparative biology and taxonomic classification.</title>
        <authorList>
            <person name="Goeker M."/>
        </authorList>
    </citation>
    <scope>NUCLEOTIDE SEQUENCE [LARGE SCALE GENOMIC DNA]</scope>
    <source>
        <strain evidence="11 12">DSM 101727</strain>
    </source>
</reference>
<evidence type="ECO:0000256" key="3">
    <source>
        <dbReference type="ARBA" id="ARBA00022516"/>
    </source>
</evidence>
<dbReference type="InterPro" id="IPR011053">
    <property type="entry name" value="Single_hybrid_motif"/>
</dbReference>
<keyword evidence="6 8" id="KW-0275">Fatty acid biosynthesis</keyword>
<dbReference type="Pfam" id="PF00364">
    <property type="entry name" value="Biotin_lipoyl"/>
    <property type="match status" value="1"/>
</dbReference>
<keyword evidence="7 8" id="KW-0092">Biotin</keyword>
<dbReference type="NCBIfam" id="TIGR00531">
    <property type="entry name" value="BCCP"/>
    <property type="match status" value="1"/>
</dbReference>
<dbReference type="OrthoDB" id="9811735at2"/>
<evidence type="ECO:0000256" key="4">
    <source>
        <dbReference type="ARBA" id="ARBA00022832"/>
    </source>
</evidence>
<dbReference type="PROSITE" id="PS50968">
    <property type="entry name" value="BIOTINYL_LIPOYL"/>
    <property type="match status" value="1"/>
</dbReference>
<dbReference type="InterPro" id="IPR000089">
    <property type="entry name" value="Biotin_lipoyl"/>
</dbReference>
<evidence type="ECO:0000313" key="12">
    <source>
        <dbReference type="Proteomes" id="UP000294257"/>
    </source>
</evidence>
<name>A0A4Q7KD87_9PSEU</name>
<keyword evidence="4 8" id="KW-0276">Fatty acid metabolism</keyword>
<evidence type="ECO:0000259" key="10">
    <source>
        <dbReference type="PROSITE" id="PS50968"/>
    </source>
</evidence>
<gene>
    <name evidence="11" type="ORF">EV193_11553</name>
</gene>
<evidence type="ECO:0000256" key="5">
    <source>
        <dbReference type="ARBA" id="ARBA00023098"/>
    </source>
</evidence>
<comment type="pathway">
    <text evidence="1 8">Lipid metabolism; fatty acid biosynthesis.</text>
</comment>
<evidence type="ECO:0000313" key="11">
    <source>
        <dbReference type="EMBL" id="RZS31174.1"/>
    </source>
</evidence>
<sequence length="153" mass="16487">MSEDDLLRTLSEEARRLAADVAGPLSRVQVRVGTTAVEMEWRPPEPAVAPVSTVDPPEPESSDDTDTTVVRSPMVGTFYHAPAPGEPPFVSVGETVTPDTVIGIVEAMKLLNRITAETTGVVRDVLVPNGDGVEFDQPLLTLEPLRDQESVDR</sequence>
<keyword evidence="3 8" id="KW-0444">Lipid biosynthesis</keyword>
<evidence type="ECO:0000256" key="9">
    <source>
        <dbReference type="SAM" id="MobiDB-lite"/>
    </source>
</evidence>
<dbReference type="Gene3D" id="2.40.50.100">
    <property type="match status" value="1"/>
</dbReference>
<feature type="region of interest" description="Disordered" evidence="9">
    <location>
        <begin position="41"/>
        <end position="68"/>
    </location>
</feature>
<evidence type="ECO:0000256" key="6">
    <source>
        <dbReference type="ARBA" id="ARBA00023160"/>
    </source>
</evidence>
<evidence type="ECO:0000256" key="1">
    <source>
        <dbReference type="ARBA" id="ARBA00005194"/>
    </source>
</evidence>
<evidence type="ECO:0000256" key="2">
    <source>
        <dbReference type="ARBA" id="ARBA00017562"/>
    </source>
</evidence>
<dbReference type="InterPro" id="IPR001249">
    <property type="entry name" value="AcCoA_biotinCC"/>
</dbReference>
<dbReference type="InterPro" id="IPR050709">
    <property type="entry name" value="Biotin_Carboxyl_Carrier/Decarb"/>
</dbReference>
<dbReference type="EMBL" id="SGWQ01000015">
    <property type="protein sequence ID" value="RZS31174.1"/>
    <property type="molecule type" value="Genomic_DNA"/>
</dbReference>
<comment type="caution">
    <text evidence="11">The sequence shown here is derived from an EMBL/GenBank/DDBJ whole genome shotgun (WGS) entry which is preliminary data.</text>
</comment>
<dbReference type="PRINTS" id="PR01071">
    <property type="entry name" value="ACOABIOTINCC"/>
</dbReference>
<dbReference type="RefSeq" id="WP_130348317.1">
    <property type="nucleotide sequence ID" value="NZ_SGWQ01000015.1"/>
</dbReference>
<keyword evidence="12" id="KW-1185">Reference proteome</keyword>
<dbReference type="PROSITE" id="PS00188">
    <property type="entry name" value="BIOTIN"/>
    <property type="match status" value="1"/>
</dbReference>
<organism evidence="11 12">
    <name type="scientific">Herbihabitans rhizosphaerae</name>
    <dbReference type="NCBI Taxonomy" id="1872711"/>
    <lineage>
        <taxon>Bacteria</taxon>
        <taxon>Bacillati</taxon>
        <taxon>Actinomycetota</taxon>
        <taxon>Actinomycetes</taxon>
        <taxon>Pseudonocardiales</taxon>
        <taxon>Pseudonocardiaceae</taxon>
        <taxon>Herbihabitans</taxon>
    </lineage>
</organism>
<evidence type="ECO:0000256" key="7">
    <source>
        <dbReference type="ARBA" id="ARBA00023267"/>
    </source>
</evidence>
<dbReference type="Proteomes" id="UP000294257">
    <property type="component" value="Unassembled WGS sequence"/>
</dbReference>
<dbReference type="GO" id="GO:0006633">
    <property type="term" value="P:fatty acid biosynthetic process"/>
    <property type="evidence" value="ECO:0007669"/>
    <property type="project" value="UniProtKB-UniPathway"/>
</dbReference>
<accession>A0A4Q7KD87</accession>
<dbReference type="PANTHER" id="PTHR45266:SF3">
    <property type="entry name" value="OXALOACETATE DECARBOXYLASE ALPHA CHAIN"/>
    <property type="match status" value="1"/>
</dbReference>
<dbReference type="SUPFAM" id="SSF51230">
    <property type="entry name" value="Single hybrid motif"/>
    <property type="match status" value="1"/>
</dbReference>
<proteinExistence type="predicted"/>
<feature type="domain" description="Lipoyl-binding" evidence="10">
    <location>
        <begin position="67"/>
        <end position="143"/>
    </location>
</feature>
<dbReference type="CDD" id="cd06850">
    <property type="entry name" value="biotinyl_domain"/>
    <property type="match status" value="1"/>
</dbReference>
<dbReference type="PANTHER" id="PTHR45266">
    <property type="entry name" value="OXALOACETATE DECARBOXYLASE ALPHA CHAIN"/>
    <property type="match status" value="1"/>
</dbReference>
<dbReference type="AlphaFoldDB" id="A0A4Q7KD87"/>
<keyword evidence="5 8" id="KW-0443">Lipid metabolism</keyword>
<dbReference type="GO" id="GO:0003989">
    <property type="term" value="F:acetyl-CoA carboxylase activity"/>
    <property type="evidence" value="ECO:0007669"/>
    <property type="project" value="InterPro"/>
</dbReference>
<feature type="compositionally biased region" description="Acidic residues" evidence="9">
    <location>
        <begin position="57"/>
        <end position="66"/>
    </location>
</feature>
<evidence type="ECO:0000256" key="8">
    <source>
        <dbReference type="RuleBase" id="RU364072"/>
    </source>
</evidence>
<comment type="function">
    <text evidence="8">This protein is a component of the acetyl coenzyme A carboxylase complex; first, biotin carboxylase catalyzes the carboxylation of the carrier protein and then the transcarboxylase transfers the carboxyl group to form malonyl-CoA.</text>
</comment>
<protein>
    <recommendedName>
        <fullName evidence="2 8">Biotin carboxyl carrier protein of acetyl-CoA carboxylase</fullName>
    </recommendedName>
</protein>
<dbReference type="InterPro" id="IPR001882">
    <property type="entry name" value="Biotin_BS"/>
</dbReference>
<dbReference type="GO" id="GO:0009317">
    <property type="term" value="C:acetyl-CoA carboxylase complex"/>
    <property type="evidence" value="ECO:0007669"/>
    <property type="project" value="InterPro"/>
</dbReference>